<evidence type="ECO:0000259" key="3">
    <source>
        <dbReference type="Pfam" id="PF07859"/>
    </source>
</evidence>
<dbReference type="InterPro" id="IPR002168">
    <property type="entry name" value="Lipase_GDXG_HIS_AS"/>
</dbReference>
<proteinExistence type="inferred from homology"/>
<dbReference type="InterPro" id="IPR029058">
    <property type="entry name" value="AB_hydrolase_fold"/>
</dbReference>
<sequence length="315" mass="34429">MTAADRLAPEMKVVLERLLVDDGVQPDPTLLPPAEGRALAEASNRRWNVDGPVMAKQLIVETADGRRAHVFIPPGDRGQQAILYVHGGGWSFCSAATHDGAARWLAQETGAAVVTFDYRLAPEHPYPAGLEDCLAVWSQRDAILPGRAWSVSGDSAGANLALAMMLRLQGRDLPQSGLLFYGVYDADFESPSYRAIADGPGLTRDKMCRYWDFYTGAQADRMSDPCLTPANATDEMLAALPPLYLNAAEIDPLCSDSQRLADRLHRLGRGDRFDLIKGVIHGFMQMSLWLPQSADAYHRAGQAFRNMTETSLPAT</sequence>
<evidence type="ECO:0000313" key="5">
    <source>
        <dbReference type="Proteomes" id="UP000644749"/>
    </source>
</evidence>
<evidence type="ECO:0000256" key="2">
    <source>
        <dbReference type="ARBA" id="ARBA00022801"/>
    </source>
</evidence>
<dbReference type="GO" id="GO:0016787">
    <property type="term" value="F:hydrolase activity"/>
    <property type="evidence" value="ECO:0007669"/>
    <property type="project" value="UniProtKB-KW"/>
</dbReference>
<dbReference type="EMBL" id="JAESHT010000029">
    <property type="protein sequence ID" value="MBL3675529.1"/>
    <property type="molecule type" value="Genomic_DNA"/>
</dbReference>
<reference evidence="4 5" key="1">
    <citation type="submission" date="2021-01" db="EMBL/GenBank/DDBJ databases">
        <title>011410 draft genome.</title>
        <authorList>
            <person name="Lang L."/>
        </authorList>
    </citation>
    <scope>NUCLEOTIDE SEQUENCE [LARGE SCALE GENOMIC DNA]</scope>
    <source>
        <strain evidence="4 5">KCTC 42845</strain>
    </source>
</reference>
<comment type="similarity">
    <text evidence="1">Belongs to the 'GDXG' lipolytic enzyme family.</text>
</comment>
<dbReference type="Proteomes" id="UP000644749">
    <property type="component" value="Unassembled WGS sequence"/>
</dbReference>
<dbReference type="InterPro" id="IPR013094">
    <property type="entry name" value="AB_hydrolase_3"/>
</dbReference>
<dbReference type="Pfam" id="PF07859">
    <property type="entry name" value="Abhydrolase_3"/>
    <property type="match status" value="1"/>
</dbReference>
<accession>A0ABS1S9Y9</accession>
<dbReference type="SUPFAM" id="SSF53474">
    <property type="entry name" value="alpha/beta-Hydrolases"/>
    <property type="match status" value="1"/>
</dbReference>
<keyword evidence="5" id="KW-1185">Reference proteome</keyword>
<organism evidence="4 5">
    <name type="scientific">Paracoccus aerius</name>
    <dbReference type="NCBI Taxonomy" id="1915382"/>
    <lineage>
        <taxon>Bacteria</taxon>
        <taxon>Pseudomonadati</taxon>
        <taxon>Pseudomonadota</taxon>
        <taxon>Alphaproteobacteria</taxon>
        <taxon>Rhodobacterales</taxon>
        <taxon>Paracoccaceae</taxon>
        <taxon>Paracoccus</taxon>
    </lineage>
</organism>
<dbReference type="Gene3D" id="3.40.50.1820">
    <property type="entry name" value="alpha/beta hydrolase"/>
    <property type="match status" value="1"/>
</dbReference>
<evidence type="ECO:0000313" key="4">
    <source>
        <dbReference type="EMBL" id="MBL3675529.1"/>
    </source>
</evidence>
<keyword evidence="2 4" id="KW-0378">Hydrolase</keyword>
<evidence type="ECO:0000256" key="1">
    <source>
        <dbReference type="ARBA" id="ARBA00010515"/>
    </source>
</evidence>
<dbReference type="PANTHER" id="PTHR23025:SF3">
    <property type="entry name" value="HORMONE-SENSITIVE LIPASE"/>
    <property type="match status" value="1"/>
</dbReference>
<protein>
    <submittedName>
        <fullName evidence="4">Alpha/beta hydrolase</fullName>
    </submittedName>
</protein>
<feature type="domain" description="Alpha/beta hydrolase fold-3" evidence="3">
    <location>
        <begin position="82"/>
        <end position="284"/>
    </location>
</feature>
<dbReference type="RefSeq" id="WP_191312773.1">
    <property type="nucleotide sequence ID" value="NZ_BNCL01000031.1"/>
</dbReference>
<dbReference type="PROSITE" id="PS01173">
    <property type="entry name" value="LIPASE_GDXG_HIS"/>
    <property type="match status" value="1"/>
</dbReference>
<dbReference type="PANTHER" id="PTHR23025">
    <property type="entry name" value="TRIACYLGLYCEROL LIPASE"/>
    <property type="match status" value="1"/>
</dbReference>
<comment type="caution">
    <text evidence="4">The sequence shown here is derived from an EMBL/GenBank/DDBJ whole genome shotgun (WGS) entry which is preliminary data.</text>
</comment>
<gene>
    <name evidence="4" type="ORF">JL111_18830</name>
</gene>
<name>A0ABS1S9Y9_9RHOB</name>